<dbReference type="EMBL" id="KE343499">
    <property type="protein sequence ID" value="EXB30871.1"/>
    <property type="molecule type" value="Genomic_DNA"/>
</dbReference>
<proteinExistence type="predicted"/>
<protein>
    <recommendedName>
        <fullName evidence="4">Retrotransposon gag domain-containing protein</fullName>
    </recommendedName>
</protein>
<sequence>MEGRLEFVEKDVGELKSNVGELKGIVGQLSEDIGVMKEYIKELTGWMRTGGHANPPAEQARASASNGREGGDATTAANRSGYSPAPSAEESRFCRIEIPLFNGEDLHGWLFRLERYFQVQRVDDAEWVAATMIGLEGRALNWFQWMESKFGVLDWPTFKESSVAEFRERFELLLAPLREADEQFLIGALSNGLADEIKAEV</sequence>
<evidence type="ECO:0000313" key="3">
    <source>
        <dbReference type="Proteomes" id="UP000030645"/>
    </source>
</evidence>
<feature type="region of interest" description="Disordered" evidence="1">
    <location>
        <begin position="50"/>
        <end position="87"/>
    </location>
</feature>
<evidence type="ECO:0000313" key="2">
    <source>
        <dbReference type="EMBL" id="EXB30871.1"/>
    </source>
</evidence>
<keyword evidence="3" id="KW-1185">Reference proteome</keyword>
<gene>
    <name evidence="2" type="ORF">L484_012401</name>
</gene>
<name>W9QEM4_9ROSA</name>
<evidence type="ECO:0008006" key="4">
    <source>
        <dbReference type="Google" id="ProtNLM"/>
    </source>
</evidence>
<evidence type="ECO:0000256" key="1">
    <source>
        <dbReference type="SAM" id="MobiDB-lite"/>
    </source>
</evidence>
<dbReference type="Gene3D" id="1.20.5.190">
    <property type="match status" value="1"/>
</dbReference>
<dbReference type="eggNOG" id="ENOG502R30B">
    <property type="taxonomic scope" value="Eukaryota"/>
</dbReference>
<accession>W9QEM4</accession>
<reference evidence="3" key="1">
    <citation type="submission" date="2013-01" db="EMBL/GenBank/DDBJ databases">
        <title>Draft Genome Sequence of a Mulberry Tree, Morus notabilis C.K. Schneid.</title>
        <authorList>
            <person name="He N."/>
            <person name="Zhao S."/>
        </authorList>
    </citation>
    <scope>NUCLEOTIDE SEQUENCE</scope>
</reference>
<dbReference type="AlphaFoldDB" id="W9QEM4"/>
<organism evidence="2 3">
    <name type="scientific">Morus notabilis</name>
    <dbReference type="NCBI Taxonomy" id="981085"/>
    <lineage>
        <taxon>Eukaryota</taxon>
        <taxon>Viridiplantae</taxon>
        <taxon>Streptophyta</taxon>
        <taxon>Embryophyta</taxon>
        <taxon>Tracheophyta</taxon>
        <taxon>Spermatophyta</taxon>
        <taxon>Magnoliopsida</taxon>
        <taxon>eudicotyledons</taxon>
        <taxon>Gunneridae</taxon>
        <taxon>Pentapetalae</taxon>
        <taxon>rosids</taxon>
        <taxon>fabids</taxon>
        <taxon>Rosales</taxon>
        <taxon>Moraceae</taxon>
        <taxon>Moreae</taxon>
        <taxon>Morus</taxon>
    </lineage>
</organism>
<dbReference type="Proteomes" id="UP000030645">
    <property type="component" value="Unassembled WGS sequence"/>
</dbReference>